<gene>
    <name evidence="1" type="ORF">SDC9_182931</name>
</gene>
<reference evidence="1" key="1">
    <citation type="submission" date="2019-08" db="EMBL/GenBank/DDBJ databases">
        <authorList>
            <person name="Kucharzyk K."/>
            <person name="Murdoch R.W."/>
            <person name="Higgins S."/>
            <person name="Loffler F."/>
        </authorList>
    </citation>
    <scope>NUCLEOTIDE SEQUENCE</scope>
</reference>
<evidence type="ECO:0000313" key="1">
    <source>
        <dbReference type="EMBL" id="MPN35433.1"/>
    </source>
</evidence>
<organism evidence="1">
    <name type="scientific">bioreactor metagenome</name>
    <dbReference type="NCBI Taxonomy" id="1076179"/>
    <lineage>
        <taxon>unclassified sequences</taxon>
        <taxon>metagenomes</taxon>
        <taxon>ecological metagenomes</taxon>
    </lineage>
</organism>
<accession>A0A645HID5</accession>
<sequence length="58" mass="7039">MVLMRRLLLSEQLLLNPYILELNENKSLVHLFDDKHIRLHGHQKCLMHDLLMHVLQRE</sequence>
<dbReference type="EMBL" id="VSSQ01089010">
    <property type="protein sequence ID" value="MPN35433.1"/>
    <property type="molecule type" value="Genomic_DNA"/>
</dbReference>
<proteinExistence type="predicted"/>
<dbReference type="AlphaFoldDB" id="A0A645HID5"/>
<protein>
    <submittedName>
        <fullName evidence="1">Uncharacterized protein</fullName>
    </submittedName>
</protein>
<comment type="caution">
    <text evidence="1">The sequence shown here is derived from an EMBL/GenBank/DDBJ whole genome shotgun (WGS) entry which is preliminary data.</text>
</comment>
<name>A0A645HID5_9ZZZZ</name>